<dbReference type="GO" id="GO:0008444">
    <property type="term" value="F:CDP-diacylglycerol-glycerol-3-phosphate 3-phosphatidyltransferase activity"/>
    <property type="evidence" value="ECO:0007669"/>
    <property type="project" value="UniProtKB-EC"/>
</dbReference>
<dbReference type="RefSeq" id="WP_096365398.1">
    <property type="nucleotide sequence ID" value="NZ_AP018052.1"/>
</dbReference>
<comment type="catalytic activity">
    <reaction evidence="13">
        <text>a CDP-1,2-diacyl-sn-glycerol + sn-glycerol 3-phosphate = a 1,2-diacyl-sn-glycero-3-phospho-(1'-sn-glycero-3'-phosphate) + CMP + H(+)</text>
        <dbReference type="Rhea" id="RHEA:12593"/>
        <dbReference type="ChEBI" id="CHEBI:15378"/>
        <dbReference type="ChEBI" id="CHEBI:57597"/>
        <dbReference type="ChEBI" id="CHEBI:58332"/>
        <dbReference type="ChEBI" id="CHEBI:60110"/>
        <dbReference type="ChEBI" id="CHEBI:60377"/>
        <dbReference type="EC" id="2.7.8.5"/>
    </reaction>
</comment>
<evidence type="ECO:0000256" key="6">
    <source>
        <dbReference type="ARBA" id="ARBA00022516"/>
    </source>
</evidence>
<evidence type="ECO:0000256" key="10">
    <source>
        <dbReference type="ARBA" id="ARBA00023136"/>
    </source>
</evidence>
<feature type="transmembrane region" description="Helical" evidence="14">
    <location>
        <begin position="152"/>
        <end position="171"/>
    </location>
</feature>
<keyword evidence="10 14" id="KW-0472">Membrane</keyword>
<evidence type="ECO:0000256" key="9">
    <source>
        <dbReference type="ARBA" id="ARBA00023098"/>
    </source>
</evidence>
<dbReference type="EC" id="2.7.8.5" evidence="4"/>
<gene>
    <name evidence="15" type="ORF">FOKN1_1045</name>
</gene>
<organism evidence="15 16">
    <name type="scientific">Thiohalobacter thiocyanaticus</name>
    <dbReference type="NCBI Taxonomy" id="585455"/>
    <lineage>
        <taxon>Bacteria</taxon>
        <taxon>Pseudomonadati</taxon>
        <taxon>Pseudomonadota</taxon>
        <taxon>Gammaproteobacteria</taxon>
        <taxon>Thiohalobacterales</taxon>
        <taxon>Thiohalobacteraceae</taxon>
        <taxon>Thiohalobacter</taxon>
    </lineage>
</organism>
<feature type="transmembrane region" description="Helical" evidence="14">
    <location>
        <begin position="33"/>
        <end position="51"/>
    </location>
</feature>
<evidence type="ECO:0000256" key="2">
    <source>
        <dbReference type="ARBA" id="ARBA00005042"/>
    </source>
</evidence>
<evidence type="ECO:0000256" key="3">
    <source>
        <dbReference type="ARBA" id="ARBA00010441"/>
    </source>
</evidence>
<evidence type="ECO:0000256" key="5">
    <source>
        <dbReference type="ARBA" id="ARBA00014944"/>
    </source>
</evidence>
<dbReference type="InterPro" id="IPR043130">
    <property type="entry name" value="CDP-OH_PTrfase_TM_dom"/>
</dbReference>
<dbReference type="InterPro" id="IPR050324">
    <property type="entry name" value="CDP-alcohol_PTase-I"/>
</dbReference>
<reference evidence="15 16" key="1">
    <citation type="submission" date="2017-05" db="EMBL/GenBank/DDBJ databases">
        <title>Thiocyanate degradation by Thiohalobacter thiocyanaticus FOKN1.</title>
        <authorList>
            <person name="Oshiki M."/>
            <person name="Fukushima T."/>
            <person name="Kawano S."/>
            <person name="Nakagawa J."/>
        </authorList>
    </citation>
    <scope>NUCLEOTIDE SEQUENCE [LARGE SCALE GENOMIC DNA]</scope>
    <source>
        <strain evidence="15 16">FOKN1</strain>
    </source>
</reference>
<evidence type="ECO:0000256" key="11">
    <source>
        <dbReference type="ARBA" id="ARBA00023209"/>
    </source>
</evidence>
<evidence type="ECO:0000256" key="4">
    <source>
        <dbReference type="ARBA" id="ARBA00013170"/>
    </source>
</evidence>
<comment type="pathway">
    <text evidence="2">Phospholipid metabolism; phosphatidylglycerol biosynthesis; phosphatidylglycerol from CDP-diacylglycerol: step 1/2.</text>
</comment>
<dbReference type="InterPro" id="IPR004570">
    <property type="entry name" value="Phosphatidylglycerol_P_synth"/>
</dbReference>
<dbReference type="KEGG" id="ttc:FOKN1_1045"/>
<dbReference type="EMBL" id="AP018052">
    <property type="protein sequence ID" value="BAZ93445.1"/>
    <property type="molecule type" value="Genomic_DNA"/>
</dbReference>
<feature type="transmembrane region" description="Helical" evidence="14">
    <location>
        <begin position="127"/>
        <end position="145"/>
    </location>
</feature>
<keyword evidence="12" id="KW-1208">Phospholipid metabolism</keyword>
<evidence type="ECO:0000256" key="8">
    <source>
        <dbReference type="ARBA" id="ARBA00022989"/>
    </source>
</evidence>
<dbReference type="PANTHER" id="PTHR14269">
    <property type="entry name" value="CDP-DIACYLGLYCEROL--GLYCEROL-3-PHOSPHATE 3-PHOSPHATIDYLTRANSFERASE-RELATED"/>
    <property type="match status" value="1"/>
</dbReference>
<evidence type="ECO:0000256" key="14">
    <source>
        <dbReference type="SAM" id="Phobius"/>
    </source>
</evidence>
<comment type="subcellular location">
    <subcellularLocation>
        <location evidence="1">Membrane</location>
        <topology evidence="1">Multi-pass membrane protein</topology>
    </subcellularLocation>
</comment>
<keyword evidence="7 14" id="KW-0812">Transmembrane</keyword>
<dbReference type="InterPro" id="IPR000462">
    <property type="entry name" value="CDP-OH_P_trans"/>
</dbReference>
<sequence>MRLSLIPNLITVFRFLLVPPIVLLLLRGQFGPALLLFLLAGFSDGLDGFLAKRYGWTTRLGGLLDPLADKLLLVSCYITLGGLGVIPVWLVAVVVARDLIILAGAAVYHVRIAALEAEPSVISKINTLAQILLVLIALGGQIGLVPAAWLGYLVYTVLATTVLSGADYIWIWGWRAWNSKHGTGRFP</sequence>
<protein>
    <recommendedName>
        <fullName evidence="5">CDP-diacylglycerol--glycerol-3-phosphate 3-phosphatidyltransferase</fullName>
        <ecNumber evidence="4">2.7.8.5</ecNumber>
    </recommendedName>
</protein>
<evidence type="ECO:0000256" key="1">
    <source>
        <dbReference type="ARBA" id="ARBA00004141"/>
    </source>
</evidence>
<evidence type="ECO:0000313" key="15">
    <source>
        <dbReference type="EMBL" id="BAZ93445.1"/>
    </source>
</evidence>
<dbReference type="PIRSF" id="PIRSF000847">
    <property type="entry name" value="Phos_ph_gly_syn"/>
    <property type="match status" value="1"/>
</dbReference>
<name>A0A1Z4VPL3_9GAMM</name>
<evidence type="ECO:0000256" key="7">
    <source>
        <dbReference type="ARBA" id="ARBA00022692"/>
    </source>
</evidence>
<keyword evidence="11" id="KW-0594">Phospholipid biosynthesis</keyword>
<feature type="transmembrane region" description="Helical" evidence="14">
    <location>
        <begin position="71"/>
        <end position="92"/>
    </location>
</feature>
<dbReference type="Pfam" id="PF01066">
    <property type="entry name" value="CDP-OH_P_transf"/>
    <property type="match status" value="1"/>
</dbReference>
<evidence type="ECO:0000256" key="12">
    <source>
        <dbReference type="ARBA" id="ARBA00023264"/>
    </source>
</evidence>
<accession>A0A1Z4VPL3</accession>
<dbReference type="GO" id="GO:0016020">
    <property type="term" value="C:membrane"/>
    <property type="evidence" value="ECO:0007669"/>
    <property type="project" value="UniProtKB-SubCell"/>
</dbReference>
<dbReference type="PANTHER" id="PTHR14269:SF11">
    <property type="entry name" value="CDP-DIACYLGLYCEROL--GLYCEROL-3-PHOSPHATE 3-PHOSPHATIDYLTRANSFERASE"/>
    <property type="match status" value="1"/>
</dbReference>
<proteinExistence type="inferred from homology"/>
<feature type="transmembrane region" description="Helical" evidence="14">
    <location>
        <begin position="6"/>
        <end position="26"/>
    </location>
</feature>
<keyword evidence="6" id="KW-0444">Lipid biosynthesis</keyword>
<dbReference type="Proteomes" id="UP000218765">
    <property type="component" value="Chromosome"/>
</dbReference>
<evidence type="ECO:0000256" key="13">
    <source>
        <dbReference type="ARBA" id="ARBA00048586"/>
    </source>
</evidence>
<dbReference type="GO" id="GO:0046474">
    <property type="term" value="P:glycerophospholipid biosynthetic process"/>
    <property type="evidence" value="ECO:0007669"/>
    <property type="project" value="TreeGrafter"/>
</dbReference>
<dbReference type="AlphaFoldDB" id="A0A1Z4VPL3"/>
<keyword evidence="9" id="KW-0443">Lipid metabolism</keyword>
<evidence type="ECO:0000313" key="16">
    <source>
        <dbReference type="Proteomes" id="UP000218765"/>
    </source>
</evidence>
<keyword evidence="8 14" id="KW-1133">Transmembrane helix</keyword>
<comment type="similarity">
    <text evidence="3">Belongs to the CDP-alcohol phosphatidyltransferase class-I family.</text>
</comment>
<dbReference type="OrthoDB" id="9796672at2"/>
<keyword evidence="16" id="KW-1185">Reference proteome</keyword>
<dbReference type="Gene3D" id="1.20.120.1760">
    <property type="match status" value="1"/>
</dbReference>